<feature type="compositionally biased region" description="Basic and acidic residues" evidence="1">
    <location>
        <begin position="746"/>
        <end position="764"/>
    </location>
</feature>
<feature type="region of interest" description="Disordered" evidence="1">
    <location>
        <begin position="745"/>
        <end position="825"/>
    </location>
</feature>
<sequence>MQTQLSSIASHSVHTFGEYSVYLPPAWDIHISFQLPDSIQDDVSTGSQQSTIITHCRRELMHKVWSQLLDDDFVTAYTHGFVIECLDGKSRRFYPRIFTYSADYPEKVLLATVQDKGLCPCPRCLIRKVDIDKVGQKRDSRDRITKARTYLGDMVQTARRFIYDLGFNIDSAAVERVLKPQSLVPTLNAFSEALEPLGFDHHEMLAVDLMHKFELGVWKAIFTHIIRLLYAAGPGGHLVAKLNRRFRLVPTFGQSTIRRFSNNTSEMKKLAARNFEDILQCAIPVFEGLLPEPHNEILMTLLFRLAEWHGLAKLRLHTEPTLSHMELVTTLLGKELRRFLATTCAAFKTTELEKEAAARGRQQNRRRAKRTAEASNPTQPAMANPVEIPAPKAPAKERKPKSLNIFIYKVHALGDYARTIRRLSPTDSYSTQTGELEHRHVKRLYGGTNKNGAIVQMTRHECRETRLLHAKRAAQQPSTHPHLVDFTESDPLPYTNVEMHHHISKSRRHYQDAFVMCHKYPNDPAMKDFILKLKDHLLGRLLNREYDGDEEPFTDTDHNTVRIVDNRIYSAKVLRVNYTTYNVRQGQDLMNPRTEHCDIMVHSREDHLQGHPYWYAHILGVFHARVLHTSPAAMNRSIQNMEFVLVRWFGRAPDHHSGVTAARLPKIGFVEDNDELAFGFLDPSLIIRGCHLIPAFADGKTTDLLRTTDTIARPLGEIDDWVNFYVNIFVDRDMLMRYIGGGVGHCDPRTEEEYKDEDESHNSDDEPMGSADDIEHEDRNSAVGDTDSNDESTEDESGNDNSDDLGPEDGEDEGEEAEEDLHKDF</sequence>
<dbReference type="InParanoid" id="A0A0C3EVZ4"/>
<organism evidence="2 3">
    <name type="scientific">Piloderma croceum (strain F 1598)</name>
    <dbReference type="NCBI Taxonomy" id="765440"/>
    <lineage>
        <taxon>Eukaryota</taxon>
        <taxon>Fungi</taxon>
        <taxon>Dikarya</taxon>
        <taxon>Basidiomycota</taxon>
        <taxon>Agaricomycotina</taxon>
        <taxon>Agaricomycetes</taxon>
        <taxon>Agaricomycetidae</taxon>
        <taxon>Atheliales</taxon>
        <taxon>Atheliaceae</taxon>
        <taxon>Piloderma</taxon>
    </lineage>
</organism>
<proteinExistence type="predicted"/>
<accession>A0A0C3EVZ4</accession>
<evidence type="ECO:0000313" key="3">
    <source>
        <dbReference type="Proteomes" id="UP000054166"/>
    </source>
</evidence>
<dbReference type="OrthoDB" id="3183767at2759"/>
<dbReference type="Pfam" id="PF18759">
    <property type="entry name" value="Plavaka"/>
    <property type="match status" value="1"/>
</dbReference>
<dbReference type="InterPro" id="IPR041078">
    <property type="entry name" value="Plavaka"/>
</dbReference>
<evidence type="ECO:0000256" key="1">
    <source>
        <dbReference type="SAM" id="MobiDB-lite"/>
    </source>
</evidence>
<reference evidence="2 3" key="1">
    <citation type="submission" date="2014-04" db="EMBL/GenBank/DDBJ databases">
        <authorList>
            <consortium name="DOE Joint Genome Institute"/>
            <person name="Kuo A."/>
            <person name="Tarkka M."/>
            <person name="Buscot F."/>
            <person name="Kohler A."/>
            <person name="Nagy L.G."/>
            <person name="Floudas D."/>
            <person name="Copeland A."/>
            <person name="Barry K.W."/>
            <person name="Cichocki N."/>
            <person name="Veneault-Fourrey C."/>
            <person name="LaButti K."/>
            <person name="Lindquist E.A."/>
            <person name="Lipzen A."/>
            <person name="Lundell T."/>
            <person name="Morin E."/>
            <person name="Murat C."/>
            <person name="Sun H."/>
            <person name="Tunlid A."/>
            <person name="Henrissat B."/>
            <person name="Grigoriev I.V."/>
            <person name="Hibbett D.S."/>
            <person name="Martin F."/>
            <person name="Nordberg H.P."/>
            <person name="Cantor M.N."/>
            <person name="Hua S.X."/>
        </authorList>
    </citation>
    <scope>NUCLEOTIDE SEQUENCE [LARGE SCALE GENOMIC DNA]</scope>
    <source>
        <strain evidence="2 3">F 1598</strain>
    </source>
</reference>
<keyword evidence="3" id="KW-1185">Reference proteome</keyword>
<dbReference type="EMBL" id="KN833158">
    <property type="protein sequence ID" value="KIM72149.1"/>
    <property type="molecule type" value="Genomic_DNA"/>
</dbReference>
<feature type="compositionally biased region" description="Acidic residues" evidence="1">
    <location>
        <begin position="787"/>
        <end position="819"/>
    </location>
</feature>
<reference evidence="3" key="2">
    <citation type="submission" date="2015-01" db="EMBL/GenBank/DDBJ databases">
        <title>Evolutionary Origins and Diversification of the Mycorrhizal Mutualists.</title>
        <authorList>
            <consortium name="DOE Joint Genome Institute"/>
            <consortium name="Mycorrhizal Genomics Consortium"/>
            <person name="Kohler A."/>
            <person name="Kuo A."/>
            <person name="Nagy L.G."/>
            <person name="Floudas D."/>
            <person name="Copeland A."/>
            <person name="Barry K.W."/>
            <person name="Cichocki N."/>
            <person name="Veneault-Fourrey C."/>
            <person name="LaButti K."/>
            <person name="Lindquist E.A."/>
            <person name="Lipzen A."/>
            <person name="Lundell T."/>
            <person name="Morin E."/>
            <person name="Murat C."/>
            <person name="Riley R."/>
            <person name="Ohm R."/>
            <person name="Sun H."/>
            <person name="Tunlid A."/>
            <person name="Henrissat B."/>
            <person name="Grigoriev I.V."/>
            <person name="Hibbett D.S."/>
            <person name="Martin F."/>
        </authorList>
    </citation>
    <scope>NUCLEOTIDE SEQUENCE [LARGE SCALE GENOMIC DNA]</scope>
    <source>
        <strain evidence="3">F 1598</strain>
    </source>
</reference>
<gene>
    <name evidence="2" type="ORF">PILCRDRAFT_16398</name>
</gene>
<dbReference type="Proteomes" id="UP000054166">
    <property type="component" value="Unassembled WGS sequence"/>
</dbReference>
<dbReference type="STRING" id="765440.A0A0C3EVZ4"/>
<dbReference type="HOGENOM" id="CLU_002498_0_1_1"/>
<protein>
    <submittedName>
        <fullName evidence="2">Uncharacterized protein</fullName>
    </submittedName>
</protein>
<dbReference type="AlphaFoldDB" id="A0A0C3EVZ4"/>
<name>A0A0C3EVZ4_PILCF</name>
<evidence type="ECO:0000313" key="2">
    <source>
        <dbReference type="EMBL" id="KIM72149.1"/>
    </source>
</evidence>
<feature type="region of interest" description="Disordered" evidence="1">
    <location>
        <begin position="353"/>
        <end position="396"/>
    </location>
</feature>